<accession>A0ABS6J383</accession>
<comment type="caution">
    <text evidence="6">The sequence shown here is derived from an EMBL/GenBank/DDBJ whole genome shotgun (WGS) entry which is preliminary data.</text>
</comment>
<evidence type="ECO:0000259" key="5">
    <source>
        <dbReference type="PROSITE" id="PS50931"/>
    </source>
</evidence>
<evidence type="ECO:0000256" key="3">
    <source>
        <dbReference type="ARBA" id="ARBA00023125"/>
    </source>
</evidence>
<reference evidence="6 7" key="1">
    <citation type="submission" date="2021-06" db="EMBL/GenBank/DDBJ databases">
        <title>Rhodobacteraceae bacterium strain HSP-20.</title>
        <authorList>
            <person name="Chen W.-M."/>
        </authorList>
    </citation>
    <scope>NUCLEOTIDE SEQUENCE [LARGE SCALE GENOMIC DNA]</scope>
    <source>
        <strain evidence="6 7">HSP-20</strain>
    </source>
</reference>
<dbReference type="Proteomes" id="UP000731907">
    <property type="component" value="Unassembled WGS sequence"/>
</dbReference>
<dbReference type="RefSeq" id="WP_161761737.1">
    <property type="nucleotide sequence ID" value="NZ_JAAATX020000004.1"/>
</dbReference>
<dbReference type="InterPro" id="IPR036390">
    <property type="entry name" value="WH_DNA-bd_sf"/>
</dbReference>
<dbReference type="InterPro" id="IPR000847">
    <property type="entry name" value="LysR_HTH_N"/>
</dbReference>
<name>A0ABS6J383_9RHOB</name>
<keyword evidence="7" id="KW-1185">Reference proteome</keyword>
<gene>
    <name evidence="6" type="ORF">GU927_007530</name>
</gene>
<protein>
    <submittedName>
        <fullName evidence="6">LysR family transcriptional regulator</fullName>
    </submittedName>
</protein>
<dbReference type="Gene3D" id="3.40.190.290">
    <property type="match status" value="1"/>
</dbReference>
<dbReference type="CDD" id="cd08422">
    <property type="entry name" value="PBP2_CrgA_like"/>
    <property type="match status" value="1"/>
</dbReference>
<evidence type="ECO:0000313" key="6">
    <source>
        <dbReference type="EMBL" id="MBU9697696.1"/>
    </source>
</evidence>
<feature type="domain" description="HTH lysR-type" evidence="5">
    <location>
        <begin position="1"/>
        <end position="59"/>
    </location>
</feature>
<dbReference type="EMBL" id="JAAATX020000004">
    <property type="protein sequence ID" value="MBU9697696.1"/>
    <property type="molecule type" value="Genomic_DNA"/>
</dbReference>
<dbReference type="PANTHER" id="PTHR30537:SF5">
    <property type="entry name" value="HTH-TYPE TRANSCRIPTIONAL ACTIVATOR TTDR-RELATED"/>
    <property type="match status" value="1"/>
</dbReference>
<evidence type="ECO:0000313" key="7">
    <source>
        <dbReference type="Proteomes" id="UP000731907"/>
    </source>
</evidence>
<evidence type="ECO:0000256" key="1">
    <source>
        <dbReference type="ARBA" id="ARBA00009437"/>
    </source>
</evidence>
<dbReference type="PROSITE" id="PS50931">
    <property type="entry name" value="HTH_LYSR"/>
    <property type="match status" value="1"/>
</dbReference>
<organism evidence="6 7">
    <name type="scientific">Paragemmobacter amnigenus</name>
    <dbReference type="NCBI Taxonomy" id="2852097"/>
    <lineage>
        <taxon>Bacteria</taxon>
        <taxon>Pseudomonadati</taxon>
        <taxon>Pseudomonadota</taxon>
        <taxon>Alphaproteobacteria</taxon>
        <taxon>Rhodobacterales</taxon>
        <taxon>Paracoccaceae</taxon>
        <taxon>Paragemmobacter</taxon>
    </lineage>
</organism>
<dbReference type="InterPro" id="IPR058163">
    <property type="entry name" value="LysR-type_TF_proteobact-type"/>
</dbReference>
<dbReference type="InterPro" id="IPR005119">
    <property type="entry name" value="LysR_subst-bd"/>
</dbReference>
<dbReference type="SUPFAM" id="SSF53850">
    <property type="entry name" value="Periplasmic binding protein-like II"/>
    <property type="match status" value="1"/>
</dbReference>
<keyword evidence="3" id="KW-0238">DNA-binding</keyword>
<evidence type="ECO:0000256" key="2">
    <source>
        <dbReference type="ARBA" id="ARBA00023015"/>
    </source>
</evidence>
<keyword evidence="2" id="KW-0805">Transcription regulation</keyword>
<dbReference type="InterPro" id="IPR036388">
    <property type="entry name" value="WH-like_DNA-bd_sf"/>
</dbReference>
<proteinExistence type="inferred from homology"/>
<keyword evidence="4" id="KW-0804">Transcription</keyword>
<evidence type="ECO:0000256" key="4">
    <source>
        <dbReference type="ARBA" id="ARBA00023163"/>
    </source>
</evidence>
<comment type="similarity">
    <text evidence="1">Belongs to the LysR transcriptional regulatory family.</text>
</comment>
<dbReference type="Gene3D" id="1.10.10.10">
    <property type="entry name" value="Winged helix-like DNA-binding domain superfamily/Winged helix DNA-binding domain"/>
    <property type="match status" value="1"/>
</dbReference>
<dbReference type="Pfam" id="PF03466">
    <property type="entry name" value="LysR_substrate"/>
    <property type="match status" value="1"/>
</dbReference>
<dbReference type="PANTHER" id="PTHR30537">
    <property type="entry name" value="HTH-TYPE TRANSCRIPTIONAL REGULATOR"/>
    <property type="match status" value="1"/>
</dbReference>
<sequence length="304" mass="33365">MDRLDCDRLFLAVMETGSFAAAARRMGLSSGQASKLISRLESELGVRLLNRTTRALSPTEVGQAYHDRIRAIIDDLDALDAQVKDRAATPRGRLRLTAPLTFGTLRLVPALNDFARLYPEIELDVSFTDRMVSLVDEGFDAAIRAGRVTDTSLIARKLCDMHTVVVASDAYLFTHGAPAHPTDLPRHRCIIDTNFRDPLLWRFRDGDAALTVPLTGRLRYSNAEACLQAAETGLGIAHVPDFVAAPSLAAGRTRTLLDRYREAPGGIYAMYPPGRHLAAKVRVLVDFLAARFRGGVDWAVPQGQ</sequence>
<dbReference type="Pfam" id="PF00126">
    <property type="entry name" value="HTH_1"/>
    <property type="match status" value="1"/>
</dbReference>
<dbReference type="SUPFAM" id="SSF46785">
    <property type="entry name" value="Winged helix' DNA-binding domain"/>
    <property type="match status" value="1"/>
</dbReference>